<keyword evidence="6 7" id="KW-0472">Membrane</keyword>
<sequence>MTDTLAPSSPATVTPPSPSRTRRRRRTARVLTAVWAPLALLALWWVLSASSTSPFFPPLSRILTLWWEEWVFGPATAQLAPSIRNLLLGYLLGAGIGVVAGTVLWRFRSTRVAANPLVYFLYVLPAPALLPALMALFGVGETRQIALIAFGAIWPTLLNTLDGMRGIDEVKFDTARAMRLGRGQTLFQLVLPAAAPQMAAGLRASLQTSIILMVVSEMVGARQGIGYYILQAQTVFAVPKMWTGIIMLAIVGTTVNLLFVVLERRILAWHHRSRALGSS</sequence>
<evidence type="ECO:0000256" key="6">
    <source>
        <dbReference type="ARBA" id="ARBA00023136"/>
    </source>
</evidence>
<dbReference type="PROSITE" id="PS50928">
    <property type="entry name" value="ABC_TM1"/>
    <property type="match status" value="1"/>
</dbReference>
<evidence type="ECO:0000259" key="9">
    <source>
        <dbReference type="PROSITE" id="PS50928"/>
    </source>
</evidence>
<feature type="region of interest" description="Disordered" evidence="8">
    <location>
        <begin position="1"/>
        <end position="23"/>
    </location>
</feature>
<evidence type="ECO:0000256" key="1">
    <source>
        <dbReference type="ARBA" id="ARBA00004651"/>
    </source>
</evidence>
<keyword evidence="4 7" id="KW-0812">Transmembrane</keyword>
<protein>
    <submittedName>
        <fullName evidence="10">Putative aliphatic sulfonates transport permease protein SsuC</fullName>
    </submittedName>
</protein>
<feature type="transmembrane region" description="Helical" evidence="7">
    <location>
        <begin position="87"/>
        <end position="105"/>
    </location>
</feature>
<dbReference type="PANTHER" id="PTHR30151:SF0">
    <property type="entry name" value="ABC TRANSPORTER PERMEASE PROTEIN MJ0413-RELATED"/>
    <property type="match status" value="1"/>
</dbReference>
<feature type="transmembrane region" description="Helical" evidence="7">
    <location>
        <begin position="210"/>
        <end position="230"/>
    </location>
</feature>
<dbReference type="Proteomes" id="UP000194360">
    <property type="component" value="Unassembled WGS sequence"/>
</dbReference>
<dbReference type="Pfam" id="PF00528">
    <property type="entry name" value="BPD_transp_1"/>
    <property type="match status" value="1"/>
</dbReference>
<dbReference type="GO" id="GO:0055085">
    <property type="term" value="P:transmembrane transport"/>
    <property type="evidence" value="ECO:0007669"/>
    <property type="project" value="InterPro"/>
</dbReference>
<keyword evidence="11" id="KW-1185">Reference proteome</keyword>
<comment type="caution">
    <text evidence="10">The sequence shown here is derived from an EMBL/GenBank/DDBJ whole genome shotgun (WGS) entry which is preliminary data.</text>
</comment>
<dbReference type="CDD" id="cd06261">
    <property type="entry name" value="TM_PBP2"/>
    <property type="match status" value="1"/>
</dbReference>
<evidence type="ECO:0000256" key="2">
    <source>
        <dbReference type="ARBA" id="ARBA00022448"/>
    </source>
</evidence>
<feature type="transmembrane region" description="Helical" evidence="7">
    <location>
        <begin position="30"/>
        <end position="47"/>
    </location>
</feature>
<feature type="transmembrane region" description="Helical" evidence="7">
    <location>
        <begin position="145"/>
        <end position="161"/>
    </location>
</feature>
<gene>
    <name evidence="10" type="primary">ssuC_18</name>
    <name evidence="10" type="ORF">BG845_05777</name>
</gene>
<dbReference type="SUPFAM" id="SSF161098">
    <property type="entry name" value="MetI-like"/>
    <property type="match status" value="1"/>
</dbReference>
<evidence type="ECO:0000256" key="8">
    <source>
        <dbReference type="SAM" id="MobiDB-lite"/>
    </source>
</evidence>
<comment type="similarity">
    <text evidence="7">Belongs to the binding-protein-dependent transport system permease family.</text>
</comment>
<accession>A0A1Y2MKM8</accession>
<dbReference type="Gene3D" id="1.10.3720.10">
    <property type="entry name" value="MetI-like"/>
    <property type="match status" value="1"/>
</dbReference>
<feature type="domain" description="ABC transmembrane type-1" evidence="9">
    <location>
        <begin position="79"/>
        <end position="263"/>
    </location>
</feature>
<dbReference type="GO" id="GO:0005886">
    <property type="term" value="C:plasma membrane"/>
    <property type="evidence" value="ECO:0007669"/>
    <property type="project" value="UniProtKB-SubCell"/>
</dbReference>
<feature type="transmembrane region" description="Helical" evidence="7">
    <location>
        <begin position="117"/>
        <end position="139"/>
    </location>
</feature>
<organism evidence="10 11">
    <name type="scientific">Pseudonocardia autotrophica</name>
    <name type="common">Amycolata autotrophica</name>
    <name type="synonym">Nocardia autotrophica</name>
    <dbReference type="NCBI Taxonomy" id="2074"/>
    <lineage>
        <taxon>Bacteria</taxon>
        <taxon>Bacillati</taxon>
        <taxon>Actinomycetota</taxon>
        <taxon>Actinomycetes</taxon>
        <taxon>Pseudonocardiales</taxon>
        <taxon>Pseudonocardiaceae</taxon>
        <taxon>Pseudonocardia</taxon>
    </lineage>
</organism>
<evidence type="ECO:0000256" key="7">
    <source>
        <dbReference type="RuleBase" id="RU363032"/>
    </source>
</evidence>
<evidence type="ECO:0000256" key="4">
    <source>
        <dbReference type="ARBA" id="ARBA00022692"/>
    </source>
</evidence>
<evidence type="ECO:0000256" key="3">
    <source>
        <dbReference type="ARBA" id="ARBA00022475"/>
    </source>
</evidence>
<dbReference type="InterPro" id="IPR035906">
    <property type="entry name" value="MetI-like_sf"/>
</dbReference>
<keyword evidence="2 7" id="KW-0813">Transport</keyword>
<evidence type="ECO:0000256" key="5">
    <source>
        <dbReference type="ARBA" id="ARBA00022989"/>
    </source>
</evidence>
<keyword evidence="3" id="KW-1003">Cell membrane</keyword>
<evidence type="ECO:0000313" key="11">
    <source>
        <dbReference type="Proteomes" id="UP000194360"/>
    </source>
</evidence>
<evidence type="ECO:0000313" key="10">
    <source>
        <dbReference type="EMBL" id="OSY35814.1"/>
    </source>
</evidence>
<dbReference type="InterPro" id="IPR000515">
    <property type="entry name" value="MetI-like"/>
</dbReference>
<proteinExistence type="inferred from homology"/>
<dbReference type="OrthoDB" id="3173654at2"/>
<dbReference type="STRING" id="2074.BG845_05777"/>
<feature type="compositionally biased region" description="Low complexity" evidence="8">
    <location>
        <begin position="1"/>
        <end position="12"/>
    </location>
</feature>
<name>A0A1Y2MKM8_PSEAH</name>
<dbReference type="EMBL" id="MIGB01000046">
    <property type="protein sequence ID" value="OSY35814.1"/>
    <property type="molecule type" value="Genomic_DNA"/>
</dbReference>
<feature type="transmembrane region" description="Helical" evidence="7">
    <location>
        <begin position="242"/>
        <end position="262"/>
    </location>
</feature>
<reference evidence="10 11" key="1">
    <citation type="submission" date="2016-09" db="EMBL/GenBank/DDBJ databases">
        <title>Pseudonocardia autotrophica DSM535, a candidate organism with high potential of specific P450 cytochromes.</title>
        <authorList>
            <person name="Grumaz C."/>
            <person name="Vainshtein Y."/>
            <person name="Kirstahler P."/>
            <person name="Sohn K."/>
        </authorList>
    </citation>
    <scope>NUCLEOTIDE SEQUENCE [LARGE SCALE GENOMIC DNA]</scope>
    <source>
        <strain evidence="10 11">DSM 535</strain>
    </source>
</reference>
<dbReference type="RefSeq" id="WP_085915885.1">
    <property type="nucleotide sequence ID" value="NZ_AP018920.1"/>
</dbReference>
<comment type="subcellular location">
    <subcellularLocation>
        <location evidence="1 7">Cell membrane</location>
        <topology evidence="1 7">Multi-pass membrane protein</topology>
    </subcellularLocation>
</comment>
<dbReference type="PANTHER" id="PTHR30151">
    <property type="entry name" value="ALKANE SULFONATE ABC TRANSPORTER-RELATED, MEMBRANE SUBUNIT"/>
    <property type="match status" value="1"/>
</dbReference>
<dbReference type="AlphaFoldDB" id="A0A1Y2MKM8"/>
<keyword evidence="5 7" id="KW-1133">Transmembrane helix</keyword>